<organism evidence="1 2">
    <name type="scientific">Spirosoma validum</name>
    <dbReference type="NCBI Taxonomy" id="2771355"/>
    <lineage>
        <taxon>Bacteria</taxon>
        <taxon>Pseudomonadati</taxon>
        <taxon>Bacteroidota</taxon>
        <taxon>Cytophagia</taxon>
        <taxon>Cytophagales</taxon>
        <taxon>Cytophagaceae</taxon>
        <taxon>Spirosoma</taxon>
    </lineage>
</organism>
<dbReference type="AlphaFoldDB" id="A0A927B2A0"/>
<evidence type="ECO:0000313" key="1">
    <source>
        <dbReference type="EMBL" id="MBD2754280.1"/>
    </source>
</evidence>
<dbReference type="Proteomes" id="UP000653797">
    <property type="component" value="Unassembled WGS sequence"/>
</dbReference>
<proteinExistence type="predicted"/>
<gene>
    <name evidence="1" type="ORF">IC230_15335</name>
</gene>
<accession>A0A927B2A0</accession>
<dbReference type="EMBL" id="JACXAA010000005">
    <property type="protein sequence ID" value="MBD2754280.1"/>
    <property type="molecule type" value="Genomic_DNA"/>
</dbReference>
<reference evidence="1" key="1">
    <citation type="submission" date="2020-09" db="EMBL/GenBank/DDBJ databases">
        <authorList>
            <person name="Kim M.K."/>
        </authorList>
    </citation>
    <scope>NUCLEOTIDE SEQUENCE</scope>
    <source>
        <strain evidence="1">BT704</strain>
    </source>
</reference>
<protein>
    <recommendedName>
        <fullName evidence="3">DUF2281 domain-containing protein</fullName>
    </recommendedName>
</protein>
<evidence type="ECO:0008006" key="3">
    <source>
        <dbReference type="Google" id="ProtNLM"/>
    </source>
</evidence>
<keyword evidence="2" id="KW-1185">Reference proteome</keyword>
<dbReference type="RefSeq" id="WP_191039918.1">
    <property type="nucleotide sequence ID" value="NZ_JACXAA010000005.1"/>
</dbReference>
<evidence type="ECO:0000313" key="2">
    <source>
        <dbReference type="Proteomes" id="UP000653797"/>
    </source>
</evidence>
<name>A0A927B2A0_9BACT</name>
<comment type="caution">
    <text evidence="1">The sequence shown here is derived from an EMBL/GenBank/DDBJ whole genome shotgun (WGS) entry which is preliminary data.</text>
</comment>
<sequence length="75" mass="8287">MYTAVNGIYENGQLTLTERPPTTRRTKVVILFLDESAPDNAASSSSAGVRLGSLEGKYNIPYDFNAPLDDLKEYM</sequence>